<dbReference type="AlphaFoldDB" id="A0A9D1MQI6"/>
<reference evidence="6" key="2">
    <citation type="journal article" date="2021" name="PeerJ">
        <title>Extensive microbial diversity within the chicken gut microbiome revealed by metagenomics and culture.</title>
        <authorList>
            <person name="Gilroy R."/>
            <person name="Ravi A."/>
            <person name="Getino M."/>
            <person name="Pursley I."/>
            <person name="Horton D.L."/>
            <person name="Alikhan N.F."/>
            <person name="Baker D."/>
            <person name="Gharbi K."/>
            <person name="Hall N."/>
            <person name="Watson M."/>
            <person name="Adriaenssens E.M."/>
            <person name="Foster-Nyarko E."/>
            <person name="Jarju S."/>
            <person name="Secka A."/>
            <person name="Antonio M."/>
            <person name="Oren A."/>
            <person name="Chaudhuri R.R."/>
            <person name="La Ragione R."/>
            <person name="Hildebrand F."/>
            <person name="Pallen M.J."/>
        </authorList>
    </citation>
    <scope>NUCLEOTIDE SEQUENCE</scope>
    <source>
        <strain evidence="6">CHK160-1198</strain>
    </source>
</reference>
<evidence type="ECO:0000256" key="3">
    <source>
        <dbReference type="ARBA" id="ARBA00023098"/>
    </source>
</evidence>
<dbReference type="EMBL" id="DVNI01000087">
    <property type="protein sequence ID" value="HIU64458.1"/>
    <property type="molecule type" value="Genomic_DNA"/>
</dbReference>
<dbReference type="GO" id="GO:0016042">
    <property type="term" value="P:lipid catabolic process"/>
    <property type="evidence" value="ECO:0007669"/>
    <property type="project" value="UniProtKB-UniRule"/>
</dbReference>
<dbReference type="PANTHER" id="PTHR14226:SF25">
    <property type="entry name" value="PHOSPHOESTERASE"/>
    <property type="match status" value="1"/>
</dbReference>
<dbReference type="InterPro" id="IPR045943">
    <property type="entry name" value="DUF6363"/>
</dbReference>
<dbReference type="Pfam" id="PF01734">
    <property type="entry name" value="Patatin"/>
    <property type="match status" value="1"/>
</dbReference>
<dbReference type="GO" id="GO:0016787">
    <property type="term" value="F:hydrolase activity"/>
    <property type="evidence" value="ECO:0007669"/>
    <property type="project" value="UniProtKB-UniRule"/>
</dbReference>
<keyword evidence="1 4" id="KW-0378">Hydrolase</keyword>
<dbReference type="PANTHER" id="PTHR14226">
    <property type="entry name" value="NEUROPATHY TARGET ESTERASE/SWISS CHEESE D.MELANOGASTER"/>
    <property type="match status" value="1"/>
</dbReference>
<dbReference type="InterPro" id="IPR002641">
    <property type="entry name" value="PNPLA_dom"/>
</dbReference>
<name>A0A9D1MQI6_9FIRM</name>
<keyword evidence="2 4" id="KW-0442">Lipid degradation</keyword>
<proteinExistence type="predicted"/>
<evidence type="ECO:0000256" key="1">
    <source>
        <dbReference type="ARBA" id="ARBA00022801"/>
    </source>
</evidence>
<evidence type="ECO:0000256" key="4">
    <source>
        <dbReference type="PROSITE-ProRule" id="PRU01161"/>
    </source>
</evidence>
<feature type="active site" description="Nucleophile" evidence="4">
    <location>
        <position position="42"/>
    </location>
</feature>
<evidence type="ECO:0000259" key="5">
    <source>
        <dbReference type="PROSITE" id="PS51635"/>
    </source>
</evidence>
<dbReference type="PROSITE" id="PS51635">
    <property type="entry name" value="PNPLA"/>
    <property type="match status" value="1"/>
</dbReference>
<evidence type="ECO:0000313" key="6">
    <source>
        <dbReference type="EMBL" id="HIU64458.1"/>
    </source>
</evidence>
<comment type="caution">
    <text evidence="6">The sequence shown here is derived from an EMBL/GenBank/DDBJ whole genome shotgun (WGS) entry which is preliminary data.</text>
</comment>
<feature type="domain" description="PNPLA" evidence="5">
    <location>
        <begin position="9"/>
        <end position="175"/>
    </location>
</feature>
<dbReference type="Pfam" id="PF19890">
    <property type="entry name" value="DUF6363"/>
    <property type="match status" value="1"/>
</dbReference>
<dbReference type="SUPFAM" id="SSF52151">
    <property type="entry name" value="FabD/lysophospholipase-like"/>
    <property type="match status" value="1"/>
</dbReference>
<keyword evidence="3 4" id="KW-0443">Lipid metabolism</keyword>
<feature type="short sequence motif" description="DGA/G" evidence="4">
    <location>
        <begin position="162"/>
        <end position="164"/>
    </location>
</feature>
<gene>
    <name evidence="6" type="ORF">IAB06_05445</name>
</gene>
<sequence length="285" mass="32033">MTMLKDIALVLEGGGMRGMFSAGVFEAFMQKNIDFPYATAVSAGACNIASYLSKQPFRTKKIIEDYVADARYCSMRNLFLKGSMFDFDFILKEIPQKLLPFDYTAFNASPCNLQVGATDCQSGTAVWFKKEDMGLDFTPLRASASLPFISPIVNFNGYKLLDGGLIAPIPIDKALADGYKKLVVVLTRNEGYRNTESYSEWILKLRYPQYPRMIATLLQRSINYNRQLALVEQLEKEGKAVVIRPQTPLTIKRMDRKPPELIKLHDHGTECALEALPAILKLANH</sequence>
<dbReference type="Gene3D" id="3.40.1090.10">
    <property type="entry name" value="Cytosolic phospholipase A2 catalytic domain"/>
    <property type="match status" value="2"/>
</dbReference>
<feature type="short sequence motif" description="GXGXXG" evidence="4">
    <location>
        <begin position="13"/>
        <end position="18"/>
    </location>
</feature>
<dbReference type="InterPro" id="IPR016035">
    <property type="entry name" value="Acyl_Trfase/lysoPLipase"/>
</dbReference>
<accession>A0A9D1MQI6</accession>
<dbReference type="Proteomes" id="UP000824099">
    <property type="component" value="Unassembled WGS sequence"/>
</dbReference>
<reference evidence="6" key="1">
    <citation type="submission" date="2020-10" db="EMBL/GenBank/DDBJ databases">
        <authorList>
            <person name="Gilroy R."/>
        </authorList>
    </citation>
    <scope>NUCLEOTIDE SEQUENCE</scope>
    <source>
        <strain evidence="6">CHK160-1198</strain>
    </source>
</reference>
<evidence type="ECO:0000313" key="7">
    <source>
        <dbReference type="Proteomes" id="UP000824099"/>
    </source>
</evidence>
<dbReference type="InterPro" id="IPR050301">
    <property type="entry name" value="NTE"/>
</dbReference>
<organism evidence="6 7">
    <name type="scientific">Candidatus Avacidaminococcus intestinavium</name>
    <dbReference type="NCBI Taxonomy" id="2840684"/>
    <lineage>
        <taxon>Bacteria</taxon>
        <taxon>Bacillati</taxon>
        <taxon>Bacillota</taxon>
        <taxon>Negativicutes</taxon>
        <taxon>Acidaminococcales</taxon>
        <taxon>Acidaminococcaceae</taxon>
        <taxon>Acidaminococcaceae incertae sedis</taxon>
        <taxon>Candidatus Avacidaminococcus</taxon>
    </lineage>
</organism>
<dbReference type="CDD" id="cd07208">
    <property type="entry name" value="Pat_hypo_Ecoli_yjju_like"/>
    <property type="match status" value="1"/>
</dbReference>
<protein>
    <submittedName>
        <fullName evidence="6">Patatin family protein</fullName>
    </submittedName>
</protein>
<evidence type="ECO:0000256" key="2">
    <source>
        <dbReference type="ARBA" id="ARBA00022963"/>
    </source>
</evidence>
<dbReference type="InterPro" id="IPR037483">
    <property type="entry name" value="YjjU-like"/>
</dbReference>
<feature type="active site" description="Proton acceptor" evidence="4">
    <location>
        <position position="162"/>
    </location>
</feature>
<comment type="caution">
    <text evidence="4">Lacks conserved residue(s) required for the propagation of feature annotation.</text>
</comment>